<dbReference type="GO" id="GO:0008270">
    <property type="term" value="F:zinc ion binding"/>
    <property type="evidence" value="ECO:0007669"/>
    <property type="project" value="InterPro"/>
</dbReference>
<dbReference type="Proteomes" id="UP000729182">
    <property type="component" value="Unassembled WGS sequence"/>
</dbReference>
<proteinExistence type="predicted"/>
<dbReference type="Pfam" id="PF05342">
    <property type="entry name" value="Peptidase_M26_N"/>
    <property type="match status" value="1"/>
</dbReference>
<dbReference type="RefSeq" id="WP_155458968.1">
    <property type="nucleotide sequence ID" value="NZ_WNHN01000215.1"/>
</dbReference>
<sequence length="175" mass="19999">STTMVYDRGDGDVTEILDNQPIQLDLKKVELKNIKRTDLIKYENGKETNESLITTVPDDKRNYYLKITSKNQKTTLLAVKNIEETTVNGTPVYKVTAIADNLVSRTADNKFEEEYVHYIEKPKVHEDNVYYNFNELITDMQKNPNGIFKLGADLNAANVKPNGKSYVTTKFRGEL</sequence>
<dbReference type="EMBL" id="WNHN01000215">
    <property type="protein sequence ID" value="MTV77926.1"/>
    <property type="molecule type" value="Genomic_DNA"/>
</dbReference>
<feature type="non-terminal residue" evidence="2">
    <location>
        <position position="175"/>
    </location>
</feature>
<dbReference type="InterPro" id="IPR008006">
    <property type="entry name" value="Peptidase_M26_N_dom"/>
</dbReference>
<evidence type="ECO:0000259" key="1">
    <source>
        <dbReference type="Pfam" id="PF05342"/>
    </source>
</evidence>
<name>A0AAW9W8E3_STREE</name>
<dbReference type="AlphaFoldDB" id="A0AAW9W8E3"/>
<organism evidence="2 3">
    <name type="scientific">Streptococcus pneumoniae</name>
    <dbReference type="NCBI Taxonomy" id="1313"/>
    <lineage>
        <taxon>Bacteria</taxon>
        <taxon>Bacillati</taxon>
        <taxon>Bacillota</taxon>
        <taxon>Bacilli</taxon>
        <taxon>Lactobacillales</taxon>
        <taxon>Streptococcaceae</taxon>
        <taxon>Streptococcus</taxon>
    </lineage>
</organism>
<protein>
    <recommendedName>
        <fullName evidence="1">Peptidase M26 N-terminal domain-containing protein</fullName>
    </recommendedName>
</protein>
<gene>
    <name evidence="2" type="ORF">GM535_11900</name>
</gene>
<reference evidence="2" key="1">
    <citation type="submission" date="2019-11" db="EMBL/GenBank/DDBJ databases">
        <title>Growth characteristics of pneumococcus vary with the chemical composition of the capsule and with environmental conditions.</title>
        <authorList>
            <person name="Tothpal A."/>
            <person name="Desobry K."/>
            <person name="Joshi S."/>
            <person name="Wyllie A.L."/>
            <person name="Weinberger D.M."/>
        </authorList>
    </citation>
    <scope>NUCLEOTIDE SEQUENCE</scope>
    <source>
        <strain evidence="2">Pnumococcus10A</strain>
    </source>
</reference>
<evidence type="ECO:0000313" key="2">
    <source>
        <dbReference type="EMBL" id="MTV77926.1"/>
    </source>
</evidence>
<dbReference type="GO" id="GO:0016020">
    <property type="term" value="C:membrane"/>
    <property type="evidence" value="ECO:0007669"/>
    <property type="project" value="InterPro"/>
</dbReference>
<comment type="caution">
    <text evidence="2">The sequence shown here is derived from an EMBL/GenBank/DDBJ whole genome shotgun (WGS) entry which is preliminary data.</text>
</comment>
<feature type="domain" description="Peptidase M26 N-terminal" evidence="1">
    <location>
        <begin position="1"/>
        <end position="175"/>
    </location>
</feature>
<accession>A0AAW9W8E3</accession>
<dbReference type="GO" id="GO:0004222">
    <property type="term" value="F:metalloendopeptidase activity"/>
    <property type="evidence" value="ECO:0007669"/>
    <property type="project" value="InterPro"/>
</dbReference>
<feature type="non-terminal residue" evidence="2">
    <location>
        <position position="1"/>
    </location>
</feature>
<evidence type="ECO:0000313" key="3">
    <source>
        <dbReference type="Proteomes" id="UP000729182"/>
    </source>
</evidence>